<dbReference type="CDD" id="cd00090">
    <property type="entry name" value="HTH_ARSR"/>
    <property type="match status" value="1"/>
</dbReference>
<dbReference type="Pfam" id="PF09860">
    <property type="entry name" value="DUF2087"/>
    <property type="match status" value="1"/>
</dbReference>
<sequence length="163" mass="18751">MAKKRRSSPLDKRSIVRFHQALGDDVRLEILSLLRKEARTGSELARIQGLSHATISYHLDLLGEAKLLHYQRWGRAVSYRLASAVLESKGGESVRWLAEGEVFSAEHLFTGEGRLQRWPMKRSEQYETLKKIVGRLDADTFYPSEAMSAFMRDVFEEDPWTLI</sequence>
<dbReference type="Gene3D" id="1.10.10.10">
    <property type="entry name" value="Winged helix-like DNA-binding domain superfamily/Winged helix DNA-binding domain"/>
    <property type="match status" value="1"/>
</dbReference>
<dbReference type="InterPro" id="IPR051081">
    <property type="entry name" value="HTH_MetalResp_TranReg"/>
</dbReference>
<dbReference type="InterPro" id="IPR011991">
    <property type="entry name" value="ArsR-like_HTH"/>
</dbReference>
<evidence type="ECO:0000256" key="2">
    <source>
        <dbReference type="ARBA" id="ARBA00023125"/>
    </source>
</evidence>
<evidence type="ECO:0000256" key="1">
    <source>
        <dbReference type="ARBA" id="ARBA00023015"/>
    </source>
</evidence>
<keyword evidence="6" id="KW-1185">Reference proteome</keyword>
<keyword evidence="1" id="KW-0805">Transcription regulation</keyword>
<dbReference type="PANTHER" id="PTHR33154">
    <property type="entry name" value="TRANSCRIPTIONAL REGULATOR, ARSR FAMILY"/>
    <property type="match status" value="1"/>
</dbReference>
<dbReference type="Proteomes" id="UP000309676">
    <property type="component" value="Unassembled WGS sequence"/>
</dbReference>
<dbReference type="InterPro" id="IPR036390">
    <property type="entry name" value="WH_DNA-bd_sf"/>
</dbReference>
<evidence type="ECO:0000256" key="3">
    <source>
        <dbReference type="ARBA" id="ARBA00023163"/>
    </source>
</evidence>
<dbReference type="PROSITE" id="PS50987">
    <property type="entry name" value="HTH_ARSR_2"/>
    <property type="match status" value="1"/>
</dbReference>
<dbReference type="InterPro" id="IPR036388">
    <property type="entry name" value="WH-like_DNA-bd_sf"/>
</dbReference>
<comment type="caution">
    <text evidence="5">The sequence shown here is derived from an EMBL/GenBank/DDBJ whole genome shotgun (WGS) entry which is preliminary data.</text>
</comment>
<dbReference type="InterPro" id="IPR018656">
    <property type="entry name" value="DUF2087"/>
</dbReference>
<dbReference type="NCBIfam" id="NF033788">
    <property type="entry name" value="HTH_metalloreg"/>
    <property type="match status" value="1"/>
</dbReference>
<dbReference type="EMBL" id="VCIW01000032">
    <property type="protein sequence ID" value="TLS48623.1"/>
    <property type="molecule type" value="Genomic_DNA"/>
</dbReference>
<dbReference type="SUPFAM" id="SSF46785">
    <property type="entry name" value="Winged helix' DNA-binding domain"/>
    <property type="match status" value="1"/>
</dbReference>
<dbReference type="Pfam" id="PF12840">
    <property type="entry name" value="HTH_20"/>
    <property type="match status" value="1"/>
</dbReference>
<gene>
    <name evidence="5" type="ORF">FE782_29840</name>
</gene>
<keyword evidence="3" id="KW-0804">Transcription</keyword>
<dbReference type="AlphaFoldDB" id="A0A5R9G7B4"/>
<dbReference type="InterPro" id="IPR001845">
    <property type="entry name" value="HTH_ArsR_DNA-bd_dom"/>
</dbReference>
<dbReference type="GO" id="GO:0003700">
    <property type="term" value="F:DNA-binding transcription factor activity"/>
    <property type="evidence" value="ECO:0007669"/>
    <property type="project" value="InterPro"/>
</dbReference>
<evidence type="ECO:0000313" key="5">
    <source>
        <dbReference type="EMBL" id="TLS48623.1"/>
    </source>
</evidence>
<protein>
    <submittedName>
        <fullName evidence="5">Metalloregulator ArsR/SmtB family transcription factor</fullName>
    </submittedName>
</protein>
<dbReference type="GO" id="GO:0003677">
    <property type="term" value="F:DNA binding"/>
    <property type="evidence" value="ECO:0007669"/>
    <property type="project" value="UniProtKB-KW"/>
</dbReference>
<evidence type="ECO:0000259" key="4">
    <source>
        <dbReference type="PROSITE" id="PS50987"/>
    </source>
</evidence>
<dbReference type="PANTHER" id="PTHR33154:SF33">
    <property type="entry name" value="TRANSCRIPTIONAL REPRESSOR SDPR"/>
    <property type="match status" value="1"/>
</dbReference>
<keyword evidence="2" id="KW-0238">DNA-binding</keyword>
<reference evidence="5 6" key="1">
    <citation type="submission" date="2019-05" db="EMBL/GenBank/DDBJ databases">
        <authorList>
            <person name="Narsing Rao M.P."/>
            <person name="Li W.J."/>
        </authorList>
    </citation>
    <scope>NUCLEOTIDE SEQUENCE [LARGE SCALE GENOMIC DNA]</scope>
    <source>
        <strain evidence="5 6">SYSU_K30003</strain>
    </source>
</reference>
<evidence type="ECO:0000313" key="6">
    <source>
        <dbReference type="Proteomes" id="UP000309676"/>
    </source>
</evidence>
<accession>A0A5R9G7B4</accession>
<proteinExistence type="predicted"/>
<name>A0A5R9G7B4_9BACL</name>
<feature type="domain" description="HTH arsR-type" evidence="4">
    <location>
        <begin position="7"/>
        <end position="101"/>
    </location>
</feature>
<organism evidence="5 6">
    <name type="scientific">Paenibacillus antri</name>
    <dbReference type="NCBI Taxonomy" id="2582848"/>
    <lineage>
        <taxon>Bacteria</taxon>
        <taxon>Bacillati</taxon>
        <taxon>Bacillota</taxon>
        <taxon>Bacilli</taxon>
        <taxon>Bacillales</taxon>
        <taxon>Paenibacillaceae</taxon>
        <taxon>Paenibacillus</taxon>
    </lineage>
</organism>
<dbReference type="SMART" id="SM00418">
    <property type="entry name" value="HTH_ARSR"/>
    <property type="match status" value="1"/>
</dbReference>